<accession>A0AAD7BSY6</accession>
<feature type="chain" id="PRO_5042099188" description="Secreted protein" evidence="1">
    <location>
        <begin position="28"/>
        <end position="315"/>
    </location>
</feature>
<evidence type="ECO:0000256" key="1">
    <source>
        <dbReference type="SAM" id="SignalP"/>
    </source>
</evidence>
<evidence type="ECO:0000313" key="2">
    <source>
        <dbReference type="EMBL" id="KAJ7630156.1"/>
    </source>
</evidence>
<dbReference type="EMBL" id="JARKIE010000521">
    <property type="protein sequence ID" value="KAJ7630156.1"/>
    <property type="molecule type" value="Genomic_DNA"/>
</dbReference>
<evidence type="ECO:0008006" key="4">
    <source>
        <dbReference type="Google" id="ProtNLM"/>
    </source>
</evidence>
<dbReference type="SUPFAM" id="SSF52047">
    <property type="entry name" value="RNI-like"/>
    <property type="match status" value="1"/>
</dbReference>
<keyword evidence="3" id="KW-1185">Reference proteome</keyword>
<feature type="signal peptide" evidence="1">
    <location>
        <begin position="1"/>
        <end position="27"/>
    </location>
</feature>
<dbReference type="AlphaFoldDB" id="A0AAD7BSY6"/>
<gene>
    <name evidence="2" type="ORF">B0H17DRAFT_1150332</name>
</gene>
<reference evidence="2" key="1">
    <citation type="submission" date="2023-03" db="EMBL/GenBank/DDBJ databases">
        <title>Massive genome expansion in bonnet fungi (Mycena s.s.) driven by repeated elements and novel gene families across ecological guilds.</title>
        <authorList>
            <consortium name="Lawrence Berkeley National Laboratory"/>
            <person name="Harder C.B."/>
            <person name="Miyauchi S."/>
            <person name="Viragh M."/>
            <person name="Kuo A."/>
            <person name="Thoen E."/>
            <person name="Andreopoulos B."/>
            <person name="Lu D."/>
            <person name="Skrede I."/>
            <person name="Drula E."/>
            <person name="Henrissat B."/>
            <person name="Morin E."/>
            <person name="Kohler A."/>
            <person name="Barry K."/>
            <person name="LaButti K."/>
            <person name="Morin E."/>
            <person name="Salamov A."/>
            <person name="Lipzen A."/>
            <person name="Mereny Z."/>
            <person name="Hegedus B."/>
            <person name="Baldrian P."/>
            <person name="Stursova M."/>
            <person name="Weitz H."/>
            <person name="Taylor A."/>
            <person name="Grigoriev I.V."/>
            <person name="Nagy L.G."/>
            <person name="Martin F."/>
            <person name="Kauserud H."/>
        </authorList>
    </citation>
    <scope>NUCLEOTIDE SEQUENCE</scope>
    <source>
        <strain evidence="2">CBHHK067</strain>
    </source>
</reference>
<dbReference type="Proteomes" id="UP001221757">
    <property type="component" value="Unassembled WGS sequence"/>
</dbReference>
<protein>
    <recommendedName>
        <fullName evidence="4">Secreted protein</fullName>
    </recommendedName>
</protein>
<name>A0AAD7BSY6_MYCRO</name>
<comment type="caution">
    <text evidence="2">The sequence shown here is derived from an EMBL/GenBank/DDBJ whole genome shotgun (WGS) entry which is preliminary data.</text>
</comment>
<organism evidence="2 3">
    <name type="scientific">Mycena rosella</name>
    <name type="common">Pink bonnet</name>
    <name type="synonym">Agaricus rosellus</name>
    <dbReference type="NCBI Taxonomy" id="1033263"/>
    <lineage>
        <taxon>Eukaryota</taxon>
        <taxon>Fungi</taxon>
        <taxon>Dikarya</taxon>
        <taxon>Basidiomycota</taxon>
        <taxon>Agaricomycotina</taxon>
        <taxon>Agaricomycetes</taxon>
        <taxon>Agaricomycetidae</taxon>
        <taxon>Agaricales</taxon>
        <taxon>Marasmiineae</taxon>
        <taxon>Mycenaceae</taxon>
        <taxon>Mycena</taxon>
    </lineage>
</organism>
<sequence length="315" mass="35047">MHRSLDVLHRCTLLLLLLLFFLFGVPATLEIDAVTVGEGGVKDGGSNVMIHIKSSGGNVRSTMFRALHLSPPSTTDLRLCGVRVEETDPALLPNVTRLHLATIPRLSWGKMFSLVSTMTQITHIEFVNLEFPIPTATPSLSFPCLRRLPIEFNKKSQLEFCGLILAPALVDLQIDSHMEGSIDYFADECTHMLRTVKQLDLGIHGFLREPDVAAVFAASPMVQEINLVRSRALEARVIFEETIQPRRMLPHLIYLRLPHFISQDDAQQFFCRRSTLPDMLIFCRNAITPTIFTRWTLVSGDVAAAVQIAGGGTTS</sequence>
<evidence type="ECO:0000313" key="3">
    <source>
        <dbReference type="Proteomes" id="UP001221757"/>
    </source>
</evidence>
<proteinExistence type="predicted"/>
<keyword evidence="1" id="KW-0732">Signal</keyword>